<gene>
    <name evidence="1" type="ORF">F4560_002873</name>
</gene>
<dbReference type="AlphaFoldDB" id="A0A7W9HJ65"/>
<sequence>MMVSIGEAVTLERRIAAVAAIRDNVVAGRLSLDPEAGDKILSMLRDQMDRVDAWLRGTRQLARRAPLGRNPVGQAMAVKFEHRAGAADGSLSLAGVLTPYRLVLAEAHAAVDQAMKLYRRTEEDQISSFRQLADGSGPYLRPTGRVDRLVDAHAPEAVPGGTRMVTPRPISPDQ</sequence>
<keyword evidence="2" id="KW-1185">Reference proteome</keyword>
<dbReference type="RefSeq" id="WP_184920244.1">
    <property type="nucleotide sequence ID" value="NZ_JACHMO010000001.1"/>
</dbReference>
<accession>A0A7W9HJ65</accession>
<evidence type="ECO:0000313" key="1">
    <source>
        <dbReference type="EMBL" id="MBB5803105.1"/>
    </source>
</evidence>
<evidence type="ECO:0000313" key="2">
    <source>
        <dbReference type="Proteomes" id="UP000552097"/>
    </source>
</evidence>
<organism evidence="1 2">
    <name type="scientific">Saccharothrix ecbatanensis</name>
    <dbReference type="NCBI Taxonomy" id="1105145"/>
    <lineage>
        <taxon>Bacteria</taxon>
        <taxon>Bacillati</taxon>
        <taxon>Actinomycetota</taxon>
        <taxon>Actinomycetes</taxon>
        <taxon>Pseudonocardiales</taxon>
        <taxon>Pseudonocardiaceae</taxon>
        <taxon>Saccharothrix</taxon>
    </lineage>
</organism>
<comment type="caution">
    <text evidence="1">The sequence shown here is derived from an EMBL/GenBank/DDBJ whole genome shotgun (WGS) entry which is preliminary data.</text>
</comment>
<proteinExistence type="predicted"/>
<name>A0A7W9HJ65_9PSEU</name>
<dbReference type="EMBL" id="JACHMO010000001">
    <property type="protein sequence ID" value="MBB5803105.1"/>
    <property type="molecule type" value="Genomic_DNA"/>
</dbReference>
<reference evidence="1 2" key="1">
    <citation type="submission" date="2020-08" db="EMBL/GenBank/DDBJ databases">
        <title>Sequencing the genomes of 1000 actinobacteria strains.</title>
        <authorList>
            <person name="Klenk H.-P."/>
        </authorList>
    </citation>
    <scope>NUCLEOTIDE SEQUENCE [LARGE SCALE GENOMIC DNA]</scope>
    <source>
        <strain evidence="1 2">DSM 45486</strain>
    </source>
</reference>
<protein>
    <submittedName>
        <fullName evidence="1">Uncharacterized protein</fullName>
    </submittedName>
</protein>
<dbReference type="Proteomes" id="UP000552097">
    <property type="component" value="Unassembled WGS sequence"/>
</dbReference>